<protein>
    <submittedName>
        <fullName evidence="2">Biotin biosynthesis related protein</fullName>
    </submittedName>
</protein>
<reference evidence="2" key="2">
    <citation type="journal article" date="2012" name="PLoS ONE">
        <title>A Deeply Branching Thermophilic Bacterium with an Ancient Acetyl-CoA Pathway Dominates a Subsurface Ecosystem.</title>
        <authorList>
            <person name="Takami H."/>
            <person name="Noguchi H."/>
            <person name="Takaki Y."/>
            <person name="Uchiyama I."/>
            <person name="Toyoda A."/>
            <person name="Nishi S."/>
            <person name="Chee G.-J."/>
            <person name="Arai W."/>
            <person name="Nunoura T."/>
            <person name="Itoh T."/>
            <person name="Hattori M."/>
            <person name="Takai K."/>
        </authorList>
    </citation>
    <scope>NUCLEOTIDE SEQUENCE</scope>
</reference>
<gene>
    <name evidence="2" type="ORF">HGMM_F51E10C29</name>
</gene>
<dbReference type="Pfam" id="PF08241">
    <property type="entry name" value="Methyltransf_11"/>
    <property type="match status" value="1"/>
</dbReference>
<sequence length="337" mass="37617">MKAFEEVSRRLHAIYRQALADSNRARYDEELWRYYGHLATLPGCLKQTRYVYDLCRLAHFDPEGKVILDAGCGFGALAIILGLMGAHQVHGVDISPTRLPTFQQMIEDFQLSPPLNAHFASAERLDFPAASFDMILSNEAISHYHDVDAFLAEAARLLKPGGVLLIADGNNAVNPRLAAHTRELWLRFENGPAGPFDGHRVKKPYVEMRAEIIQEAFPQLDESQVQELARRTSRMTREQILQAVQSYLETGVLPDSIYAPVECPVNPLTGAVLERLFHPAQLAKQIERFGFRASHYAYLGGAGGNPLVRLANTLGMALTPLTLRWARSFRIVAVRTG</sequence>
<dbReference type="GO" id="GO:0008757">
    <property type="term" value="F:S-adenosylmethionine-dependent methyltransferase activity"/>
    <property type="evidence" value="ECO:0007669"/>
    <property type="project" value="InterPro"/>
</dbReference>
<dbReference type="PANTHER" id="PTHR43591">
    <property type="entry name" value="METHYLTRANSFERASE"/>
    <property type="match status" value="1"/>
</dbReference>
<dbReference type="InterPro" id="IPR013216">
    <property type="entry name" value="Methyltransf_11"/>
</dbReference>
<feature type="domain" description="Methyltransferase type 11" evidence="1">
    <location>
        <begin position="68"/>
        <end position="166"/>
    </location>
</feature>
<dbReference type="CDD" id="cd02440">
    <property type="entry name" value="AdoMet_MTases"/>
    <property type="match status" value="1"/>
</dbReference>
<dbReference type="SUPFAM" id="SSF53335">
    <property type="entry name" value="S-adenosyl-L-methionine-dependent methyltransferases"/>
    <property type="match status" value="1"/>
</dbReference>
<evidence type="ECO:0000259" key="1">
    <source>
        <dbReference type="Pfam" id="PF08241"/>
    </source>
</evidence>
<dbReference type="Gene3D" id="3.40.50.150">
    <property type="entry name" value="Vaccinia Virus protein VP39"/>
    <property type="match status" value="1"/>
</dbReference>
<proteinExistence type="predicted"/>
<dbReference type="InterPro" id="IPR029063">
    <property type="entry name" value="SAM-dependent_MTases_sf"/>
</dbReference>
<reference evidence="2" key="1">
    <citation type="journal article" date="2005" name="Environ. Microbiol.">
        <title>Genetic and functional properties of uncultivated thermophilic crenarchaeotes from a subsurface gold mine as revealed by analysis of genome fragments.</title>
        <authorList>
            <person name="Nunoura T."/>
            <person name="Hirayama H."/>
            <person name="Takami H."/>
            <person name="Oida H."/>
            <person name="Nishi S."/>
            <person name="Shimamura S."/>
            <person name="Suzuki Y."/>
            <person name="Inagaki F."/>
            <person name="Takai K."/>
            <person name="Nealson K.H."/>
            <person name="Horikoshi K."/>
        </authorList>
    </citation>
    <scope>NUCLEOTIDE SEQUENCE</scope>
</reference>
<organism evidence="2">
    <name type="scientific">uncultured prokaryote</name>
    <dbReference type="NCBI Taxonomy" id="198431"/>
    <lineage>
        <taxon>unclassified sequences</taxon>
        <taxon>environmental samples</taxon>
    </lineage>
</organism>
<dbReference type="PANTHER" id="PTHR43591:SF24">
    <property type="entry name" value="2-METHOXY-6-POLYPRENYL-1,4-BENZOQUINOL METHYLASE, MITOCHONDRIAL"/>
    <property type="match status" value="1"/>
</dbReference>
<dbReference type="AlphaFoldDB" id="H5SN81"/>
<evidence type="ECO:0000313" key="2">
    <source>
        <dbReference type="EMBL" id="BAL57617.1"/>
    </source>
</evidence>
<accession>H5SN81</accession>
<name>H5SN81_9ZZZZ</name>
<dbReference type="EMBL" id="AP011780">
    <property type="protein sequence ID" value="BAL57617.1"/>
    <property type="molecule type" value="Genomic_DNA"/>
</dbReference>